<sequence>MYKVLFKEANHINNQEILKKARQEKTDEREEYIKNKAFNIGWISVSAIILVLILLRLLNNESANDLLMIIMAQTAASSFYQYAYMRDRKIYLVAGIISTIAVLLSLAALLSQYGVF</sequence>
<keyword evidence="1" id="KW-0812">Transmembrane</keyword>
<dbReference type="STRING" id="872970.SAMN04488134_101269"/>
<evidence type="ECO:0000313" key="2">
    <source>
        <dbReference type="EMBL" id="SEN51905.1"/>
    </source>
</evidence>
<organism evidence="2 3">
    <name type="scientific">Amphibacillus marinus</name>
    <dbReference type="NCBI Taxonomy" id="872970"/>
    <lineage>
        <taxon>Bacteria</taxon>
        <taxon>Bacillati</taxon>
        <taxon>Bacillota</taxon>
        <taxon>Bacilli</taxon>
        <taxon>Bacillales</taxon>
        <taxon>Bacillaceae</taxon>
        <taxon>Amphibacillus</taxon>
    </lineage>
</organism>
<reference evidence="2 3" key="1">
    <citation type="submission" date="2016-10" db="EMBL/GenBank/DDBJ databases">
        <authorList>
            <person name="de Groot N.N."/>
        </authorList>
    </citation>
    <scope>NUCLEOTIDE SEQUENCE [LARGE SCALE GENOMIC DNA]</scope>
    <source>
        <strain evidence="2 3">CGMCC 1.10434</strain>
    </source>
</reference>
<dbReference type="EMBL" id="FODJ01000001">
    <property type="protein sequence ID" value="SEN51905.1"/>
    <property type="molecule type" value="Genomic_DNA"/>
</dbReference>
<feature type="transmembrane region" description="Helical" evidence="1">
    <location>
        <begin position="66"/>
        <end position="84"/>
    </location>
</feature>
<keyword evidence="1" id="KW-0472">Membrane</keyword>
<protein>
    <submittedName>
        <fullName evidence="2">Uncharacterized protein</fullName>
    </submittedName>
</protein>
<feature type="transmembrane region" description="Helical" evidence="1">
    <location>
        <begin position="90"/>
        <end position="110"/>
    </location>
</feature>
<evidence type="ECO:0000256" key="1">
    <source>
        <dbReference type="SAM" id="Phobius"/>
    </source>
</evidence>
<dbReference type="AlphaFoldDB" id="A0A1H8H711"/>
<accession>A0A1H8H711</accession>
<keyword evidence="3" id="KW-1185">Reference proteome</keyword>
<dbReference type="Proteomes" id="UP000199300">
    <property type="component" value="Unassembled WGS sequence"/>
</dbReference>
<dbReference type="OrthoDB" id="2970435at2"/>
<evidence type="ECO:0000313" key="3">
    <source>
        <dbReference type="Proteomes" id="UP000199300"/>
    </source>
</evidence>
<feature type="transmembrane region" description="Helical" evidence="1">
    <location>
        <begin position="40"/>
        <end position="59"/>
    </location>
</feature>
<dbReference type="Pfam" id="PF20040">
    <property type="entry name" value="DUF6442"/>
    <property type="match status" value="1"/>
</dbReference>
<proteinExistence type="predicted"/>
<keyword evidence="1" id="KW-1133">Transmembrane helix</keyword>
<name>A0A1H8H711_9BACI</name>
<dbReference type="InterPro" id="IPR045620">
    <property type="entry name" value="DUF6442"/>
</dbReference>
<dbReference type="RefSeq" id="WP_143063870.1">
    <property type="nucleotide sequence ID" value="NZ_FODJ01000001.1"/>
</dbReference>
<gene>
    <name evidence="2" type="ORF">SAMN04488134_101269</name>
</gene>